<dbReference type="AlphaFoldDB" id="A0A9P5NIP7"/>
<evidence type="ECO:0000313" key="2">
    <source>
        <dbReference type="Proteomes" id="UP000724874"/>
    </source>
</evidence>
<protein>
    <submittedName>
        <fullName evidence="1">Uncharacterized protein</fullName>
    </submittedName>
</protein>
<evidence type="ECO:0000313" key="1">
    <source>
        <dbReference type="EMBL" id="KAF8890517.1"/>
    </source>
</evidence>
<dbReference type="OrthoDB" id="3263651at2759"/>
<comment type="caution">
    <text evidence="1">The sequence shown here is derived from an EMBL/GenBank/DDBJ whole genome shotgun (WGS) entry which is preliminary data.</text>
</comment>
<name>A0A9P5NIP7_GYMJU</name>
<accession>A0A9P5NIP7</accession>
<keyword evidence="2" id="KW-1185">Reference proteome</keyword>
<gene>
    <name evidence="1" type="ORF">CPB84DRAFT_1784763</name>
</gene>
<organism evidence="1 2">
    <name type="scientific">Gymnopilus junonius</name>
    <name type="common">Spectacular rustgill mushroom</name>
    <name type="synonym">Gymnopilus spectabilis subsp. junonius</name>
    <dbReference type="NCBI Taxonomy" id="109634"/>
    <lineage>
        <taxon>Eukaryota</taxon>
        <taxon>Fungi</taxon>
        <taxon>Dikarya</taxon>
        <taxon>Basidiomycota</taxon>
        <taxon>Agaricomycotina</taxon>
        <taxon>Agaricomycetes</taxon>
        <taxon>Agaricomycetidae</taxon>
        <taxon>Agaricales</taxon>
        <taxon>Agaricineae</taxon>
        <taxon>Hymenogastraceae</taxon>
        <taxon>Gymnopilus</taxon>
    </lineage>
</organism>
<sequence>MEMQVYQKPELSKKMAVVHNSLVSTKEIAELLWTNQVTIDVDNDYEVICFDKSSFESHWTALLKQFIQLKTTQSLDDEYLRAHFRHSLLVNIVGGGIFDDFKQTTVGMFVKQHIEEIEWKAFRGTVWQYGIGKLVREWVMNESIDEAFEGSNEDTS</sequence>
<proteinExistence type="predicted"/>
<dbReference type="Proteomes" id="UP000724874">
    <property type="component" value="Unassembled WGS sequence"/>
</dbReference>
<reference evidence="1" key="1">
    <citation type="submission" date="2020-11" db="EMBL/GenBank/DDBJ databases">
        <authorList>
            <consortium name="DOE Joint Genome Institute"/>
            <person name="Ahrendt S."/>
            <person name="Riley R."/>
            <person name="Andreopoulos W."/>
            <person name="LaButti K."/>
            <person name="Pangilinan J."/>
            <person name="Ruiz-duenas F.J."/>
            <person name="Barrasa J.M."/>
            <person name="Sanchez-Garcia M."/>
            <person name="Camarero S."/>
            <person name="Miyauchi S."/>
            <person name="Serrano A."/>
            <person name="Linde D."/>
            <person name="Babiker R."/>
            <person name="Drula E."/>
            <person name="Ayuso-Fernandez I."/>
            <person name="Pacheco R."/>
            <person name="Padilla G."/>
            <person name="Ferreira P."/>
            <person name="Barriuso J."/>
            <person name="Kellner H."/>
            <person name="Castanera R."/>
            <person name="Alfaro M."/>
            <person name="Ramirez L."/>
            <person name="Pisabarro A.G."/>
            <person name="Kuo A."/>
            <person name="Tritt A."/>
            <person name="Lipzen A."/>
            <person name="He G."/>
            <person name="Yan M."/>
            <person name="Ng V."/>
            <person name="Cullen D."/>
            <person name="Martin F."/>
            <person name="Rosso M.-N."/>
            <person name="Henrissat B."/>
            <person name="Hibbett D."/>
            <person name="Martinez A.T."/>
            <person name="Grigoriev I.V."/>
        </authorList>
    </citation>
    <scope>NUCLEOTIDE SEQUENCE</scope>
    <source>
        <strain evidence="1">AH 44721</strain>
    </source>
</reference>
<dbReference type="EMBL" id="JADNYJ010000075">
    <property type="protein sequence ID" value="KAF8890517.1"/>
    <property type="molecule type" value="Genomic_DNA"/>
</dbReference>